<feature type="transmembrane region" description="Helical" evidence="6">
    <location>
        <begin position="182"/>
        <end position="204"/>
    </location>
</feature>
<dbReference type="InterPro" id="IPR002293">
    <property type="entry name" value="AA/rel_permease1"/>
</dbReference>
<dbReference type="PANTHER" id="PTHR42770:SF7">
    <property type="entry name" value="MEMBRANE PROTEIN"/>
    <property type="match status" value="1"/>
</dbReference>
<evidence type="ECO:0000256" key="3">
    <source>
        <dbReference type="ARBA" id="ARBA00022692"/>
    </source>
</evidence>
<organism evidence="7 8">
    <name type="scientific">Saxibacter everestensis</name>
    <dbReference type="NCBI Taxonomy" id="2909229"/>
    <lineage>
        <taxon>Bacteria</taxon>
        <taxon>Bacillati</taxon>
        <taxon>Actinomycetota</taxon>
        <taxon>Actinomycetes</taxon>
        <taxon>Micrococcales</taxon>
        <taxon>Brevibacteriaceae</taxon>
        <taxon>Saxibacter</taxon>
    </lineage>
</organism>
<dbReference type="RefSeq" id="WP_349640964.1">
    <property type="nucleotide sequence ID" value="NZ_CP090958.1"/>
</dbReference>
<evidence type="ECO:0000256" key="6">
    <source>
        <dbReference type="SAM" id="Phobius"/>
    </source>
</evidence>
<dbReference type="Proteomes" id="UP001209083">
    <property type="component" value="Chromosome"/>
</dbReference>
<comment type="subcellular location">
    <subcellularLocation>
        <location evidence="1">Cell membrane</location>
        <topology evidence="1">Multi-pass membrane protein</topology>
    </subcellularLocation>
</comment>
<feature type="transmembrane region" description="Helical" evidence="6">
    <location>
        <begin position="395"/>
        <end position="417"/>
    </location>
</feature>
<feature type="transmembrane region" description="Helical" evidence="6">
    <location>
        <begin position="224"/>
        <end position="248"/>
    </location>
</feature>
<dbReference type="EMBL" id="CP090958">
    <property type="protein sequence ID" value="WGW14167.1"/>
    <property type="molecule type" value="Genomic_DNA"/>
</dbReference>
<evidence type="ECO:0000313" key="8">
    <source>
        <dbReference type="Proteomes" id="UP001209083"/>
    </source>
</evidence>
<dbReference type="Gene3D" id="1.20.1740.10">
    <property type="entry name" value="Amino acid/polyamine transporter I"/>
    <property type="match status" value="1"/>
</dbReference>
<proteinExistence type="predicted"/>
<feature type="transmembrane region" description="Helical" evidence="6">
    <location>
        <begin position="429"/>
        <end position="447"/>
    </location>
</feature>
<evidence type="ECO:0000256" key="4">
    <source>
        <dbReference type="ARBA" id="ARBA00022989"/>
    </source>
</evidence>
<feature type="transmembrane region" description="Helical" evidence="6">
    <location>
        <begin position="27"/>
        <end position="45"/>
    </location>
</feature>
<dbReference type="InterPro" id="IPR050367">
    <property type="entry name" value="APC_superfamily"/>
</dbReference>
<feature type="transmembrane region" description="Helical" evidence="6">
    <location>
        <begin position="57"/>
        <end position="79"/>
    </location>
</feature>
<keyword evidence="2" id="KW-1003">Cell membrane</keyword>
<keyword evidence="5 6" id="KW-0472">Membrane</keyword>
<gene>
    <name evidence="7" type="ORF">LWF01_19215</name>
</gene>
<dbReference type="Pfam" id="PF13520">
    <property type="entry name" value="AA_permease_2"/>
    <property type="match status" value="1"/>
</dbReference>
<evidence type="ECO:0000256" key="2">
    <source>
        <dbReference type="ARBA" id="ARBA00022475"/>
    </source>
</evidence>
<sequence>MHNPTATKPSKAGPSGTSNKGLAKGQLGLLAIIVIGISTIAPAYVLTSTLGLTVAEIGVHLPAIFIVGFIPMFLVALGYKELNADSPDSGTSFTWVTKAFGPVIGWMGGWGLLAANIIVLSNLAGVAVDFFYLFLAQLTGQPGIADLAANKPLNILTCLVFMGLAVWVSCRGIRTTKSVQCVLVGFQLLVLGWYIVQAFSKIAAGSASGMAFQWSWFNPFGIESFSAFAAGLSLSIFAFWGWDVCLTVSEEATNGRRVSGLAATVTATVILVIYLLGSIASLMFAGVGDTGIGLNNPENSENVFTSIAAPVMGPFAILLSLAVLSSCGASLQSTFVSPARTLLAMGYYKALPQKLAKVNPRFNSPVNATVLAGIISAAFYTMMRILSENVLNDTIQALGLMICFYYGITAFACVWYFRDSLFNSVRNFLYRLCAPLLGGIGLTVVFLQTAIDSWEPAFGSGSELFGVGLVFVIGIGILAAGAIVMAVFYRRNPGFFRGETLDKSTGSLVVPE</sequence>
<keyword evidence="4 6" id="KW-1133">Transmembrane helix</keyword>
<evidence type="ECO:0000256" key="5">
    <source>
        <dbReference type="ARBA" id="ARBA00023136"/>
    </source>
</evidence>
<feature type="transmembrane region" description="Helical" evidence="6">
    <location>
        <begin position="307"/>
        <end position="331"/>
    </location>
</feature>
<keyword evidence="3 6" id="KW-0812">Transmembrane</keyword>
<feature type="transmembrane region" description="Helical" evidence="6">
    <location>
        <begin position="260"/>
        <end position="287"/>
    </location>
</feature>
<feature type="transmembrane region" description="Helical" evidence="6">
    <location>
        <begin position="467"/>
        <end position="489"/>
    </location>
</feature>
<evidence type="ECO:0000313" key="7">
    <source>
        <dbReference type="EMBL" id="WGW14167.1"/>
    </source>
</evidence>
<dbReference type="PIRSF" id="PIRSF006060">
    <property type="entry name" value="AA_transporter"/>
    <property type="match status" value="1"/>
</dbReference>
<reference evidence="7 8" key="1">
    <citation type="submission" date="2023-05" db="EMBL/GenBank/DDBJ databases">
        <title>Lithophilousrod everest ZFBP1038 complete genpme.</title>
        <authorList>
            <person name="Tian M."/>
        </authorList>
    </citation>
    <scope>NUCLEOTIDE SEQUENCE [LARGE SCALE GENOMIC DNA]</scope>
    <source>
        <strain evidence="7 8">ZFBP1038</strain>
    </source>
</reference>
<feature type="transmembrane region" description="Helical" evidence="6">
    <location>
        <begin position="153"/>
        <end position="170"/>
    </location>
</feature>
<feature type="transmembrane region" description="Helical" evidence="6">
    <location>
        <begin position="364"/>
        <end position="383"/>
    </location>
</feature>
<dbReference type="PANTHER" id="PTHR42770">
    <property type="entry name" value="AMINO ACID TRANSPORTER-RELATED"/>
    <property type="match status" value="1"/>
</dbReference>
<evidence type="ECO:0000256" key="1">
    <source>
        <dbReference type="ARBA" id="ARBA00004651"/>
    </source>
</evidence>
<keyword evidence="8" id="KW-1185">Reference proteome</keyword>
<feature type="transmembrane region" description="Helical" evidence="6">
    <location>
        <begin position="100"/>
        <end position="133"/>
    </location>
</feature>
<protein>
    <submittedName>
        <fullName evidence="7">APC family permease</fullName>
    </submittedName>
</protein>
<name>A0ABY8QYR0_9MICO</name>
<accession>A0ABY8QYR0</accession>